<proteinExistence type="inferred from homology"/>
<evidence type="ECO:0000256" key="5">
    <source>
        <dbReference type="PROSITE-ProRule" id="PRU00176"/>
    </source>
</evidence>
<comment type="similarity">
    <text evidence="2">Belongs to the ESF2/ABP1 family.</text>
</comment>
<evidence type="ECO:0000256" key="6">
    <source>
        <dbReference type="SAM" id="MobiDB-lite"/>
    </source>
</evidence>
<keyword evidence="3 5" id="KW-0694">RNA-binding</keyword>
<dbReference type="PANTHER" id="PTHR12311">
    <property type="entry name" value="ACTIVATOR OF BASAL TRANSCRIPTION 1"/>
    <property type="match status" value="1"/>
</dbReference>
<keyword evidence="4" id="KW-0539">Nucleus</keyword>
<reference evidence="8 9" key="1">
    <citation type="journal article" date="2020" name="Mol. Plant">
        <title>The Chromosome-Based Rubber Tree Genome Provides New Insights into Spurge Genome Evolution and Rubber Biosynthesis.</title>
        <authorList>
            <person name="Liu J."/>
            <person name="Shi C."/>
            <person name="Shi C.C."/>
            <person name="Li W."/>
            <person name="Zhang Q.J."/>
            <person name="Zhang Y."/>
            <person name="Li K."/>
            <person name="Lu H.F."/>
            <person name="Shi C."/>
            <person name="Zhu S.T."/>
            <person name="Xiao Z.Y."/>
            <person name="Nan H."/>
            <person name="Yue Y."/>
            <person name="Zhu X.G."/>
            <person name="Wu Y."/>
            <person name="Hong X.N."/>
            <person name="Fan G.Y."/>
            <person name="Tong Y."/>
            <person name="Zhang D."/>
            <person name="Mao C.L."/>
            <person name="Liu Y.L."/>
            <person name="Hao S.J."/>
            <person name="Liu W.Q."/>
            <person name="Lv M.Q."/>
            <person name="Zhang H.B."/>
            <person name="Liu Y."/>
            <person name="Hu-Tang G.R."/>
            <person name="Wang J.P."/>
            <person name="Wang J.H."/>
            <person name="Sun Y.H."/>
            <person name="Ni S.B."/>
            <person name="Chen W.B."/>
            <person name="Zhang X.C."/>
            <person name="Jiao Y.N."/>
            <person name="Eichler E.E."/>
            <person name="Li G.H."/>
            <person name="Liu X."/>
            <person name="Gao L.Z."/>
        </authorList>
    </citation>
    <scope>NUCLEOTIDE SEQUENCE [LARGE SCALE GENOMIC DNA]</scope>
    <source>
        <strain evidence="9">cv. GT1</strain>
        <tissue evidence="8">Leaf</tissue>
    </source>
</reference>
<dbReference type="GO" id="GO:0000480">
    <property type="term" value="P:endonucleolytic cleavage in 5'-ETS of tricistronic rRNA transcript (SSU-rRNA, 5.8S rRNA, LSU-rRNA)"/>
    <property type="evidence" value="ECO:0007669"/>
    <property type="project" value="TreeGrafter"/>
</dbReference>
<feature type="compositionally biased region" description="Basic and acidic residues" evidence="6">
    <location>
        <begin position="71"/>
        <end position="80"/>
    </location>
</feature>
<evidence type="ECO:0000256" key="4">
    <source>
        <dbReference type="ARBA" id="ARBA00023242"/>
    </source>
</evidence>
<dbReference type="InterPro" id="IPR035979">
    <property type="entry name" value="RBD_domain_sf"/>
</dbReference>
<dbReference type="EMBL" id="JAAGAX010000014">
    <property type="protein sequence ID" value="KAF2292258.1"/>
    <property type="molecule type" value="Genomic_DNA"/>
</dbReference>
<dbReference type="Proteomes" id="UP000467840">
    <property type="component" value="Chromosome 13"/>
</dbReference>
<sequence>MRVESGKNKIKKKLLEEASLSKEGSKKSNGERKKKVKETKRQLLQKTAEDEEEDVNTVGFPQEVNPAAEGGKIETAKGKEEEEDPKSNVEMVNRLKKKKKKNNKEQLLKDAAKADKRGVCYLSRIPPHMDHVKLRHILSQYGEIQRIYLAPEDPTARVNRKRAGGFRGQEFSEGWVEFTNKSIAKRVANMLNGEQIAE</sequence>
<feature type="region of interest" description="Disordered" evidence="6">
    <location>
        <begin position="1"/>
        <end position="104"/>
    </location>
</feature>
<dbReference type="Gene3D" id="3.30.70.330">
    <property type="match status" value="1"/>
</dbReference>
<keyword evidence="9" id="KW-1185">Reference proteome</keyword>
<feature type="domain" description="RRM" evidence="7">
    <location>
        <begin position="118"/>
        <end position="198"/>
    </location>
</feature>
<dbReference type="GO" id="GO:0000472">
    <property type="term" value="P:endonucleolytic cleavage to generate mature 5'-end of SSU-rRNA from (SSU-rRNA, 5.8S rRNA, LSU-rRNA)"/>
    <property type="evidence" value="ECO:0007669"/>
    <property type="project" value="TreeGrafter"/>
</dbReference>
<dbReference type="CDD" id="cd12263">
    <property type="entry name" value="RRM_ABT1_like"/>
    <property type="match status" value="1"/>
</dbReference>
<dbReference type="PANTHER" id="PTHR12311:SF7">
    <property type="entry name" value="ACTIVATOR OF BASAL TRANSCRIPTION 1"/>
    <property type="match status" value="1"/>
</dbReference>
<accession>A0A6A6KWC0</accession>
<dbReference type="GO" id="GO:0034462">
    <property type="term" value="P:small-subunit processome assembly"/>
    <property type="evidence" value="ECO:0007669"/>
    <property type="project" value="TreeGrafter"/>
</dbReference>
<dbReference type="GO" id="GO:0005730">
    <property type="term" value="C:nucleolus"/>
    <property type="evidence" value="ECO:0007669"/>
    <property type="project" value="UniProtKB-SubCell"/>
</dbReference>
<dbReference type="InterPro" id="IPR039119">
    <property type="entry name" value="ABT1/Esf2"/>
</dbReference>
<evidence type="ECO:0000256" key="3">
    <source>
        <dbReference type="ARBA" id="ARBA00022884"/>
    </source>
</evidence>
<evidence type="ECO:0000256" key="2">
    <source>
        <dbReference type="ARBA" id="ARBA00005819"/>
    </source>
</evidence>
<organism evidence="8 9">
    <name type="scientific">Hevea brasiliensis</name>
    <name type="common">Para rubber tree</name>
    <name type="synonym">Siphonia brasiliensis</name>
    <dbReference type="NCBI Taxonomy" id="3981"/>
    <lineage>
        <taxon>Eukaryota</taxon>
        <taxon>Viridiplantae</taxon>
        <taxon>Streptophyta</taxon>
        <taxon>Embryophyta</taxon>
        <taxon>Tracheophyta</taxon>
        <taxon>Spermatophyta</taxon>
        <taxon>Magnoliopsida</taxon>
        <taxon>eudicotyledons</taxon>
        <taxon>Gunneridae</taxon>
        <taxon>Pentapetalae</taxon>
        <taxon>rosids</taxon>
        <taxon>fabids</taxon>
        <taxon>Malpighiales</taxon>
        <taxon>Euphorbiaceae</taxon>
        <taxon>Crotonoideae</taxon>
        <taxon>Micrandreae</taxon>
        <taxon>Hevea</taxon>
    </lineage>
</organism>
<protein>
    <recommendedName>
        <fullName evidence="7">RRM domain-containing protein</fullName>
    </recommendedName>
</protein>
<dbReference type="InterPro" id="IPR000504">
    <property type="entry name" value="RRM_dom"/>
</dbReference>
<dbReference type="PROSITE" id="PS50102">
    <property type="entry name" value="RRM"/>
    <property type="match status" value="1"/>
</dbReference>
<dbReference type="InterPro" id="IPR034353">
    <property type="entry name" value="ABT1/ESF2_RRM"/>
</dbReference>
<comment type="subcellular location">
    <subcellularLocation>
        <location evidence="1">Nucleus</location>
        <location evidence="1">Nucleolus</location>
    </subcellularLocation>
</comment>
<dbReference type="SUPFAM" id="SSF54928">
    <property type="entry name" value="RNA-binding domain, RBD"/>
    <property type="match status" value="1"/>
</dbReference>
<dbReference type="AlphaFoldDB" id="A0A6A6KWC0"/>
<evidence type="ECO:0000256" key="1">
    <source>
        <dbReference type="ARBA" id="ARBA00004604"/>
    </source>
</evidence>
<feature type="compositionally biased region" description="Basic and acidic residues" evidence="6">
    <location>
        <begin position="1"/>
        <end position="31"/>
    </location>
</feature>
<dbReference type="GO" id="GO:0000447">
    <property type="term" value="P:endonucleolytic cleavage in ITS1 to separate SSU-rRNA from 5.8S rRNA and LSU-rRNA from tricistronic rRNA transcript (SSU-rRNA, 5.8S rRNA, LSU-rRNA)"/>
    <property type="evidence" value="ECO:0007669"/>
    <property type="project" value="TreeGrafter"/>
</dbReference>
<comment type="caution">
    <text evidence="8">The sequence shown here is derived from an EMBL/GenBank/DDBJ whole genome shotgun (WGS) entry which is preliminary data.</text>
</comment>
<gene>
    <name evidence="8" type="ORF">GH714_018252</name>
</gene>
<evidence type="ECO:0000313" key="9">
    <source>
        <dbReference type="Proteomes" id="UP000467840"/>
    </source>
</evidence>
<dbReference type="InterPro" id="IPR012677">
    <property type="entry name" value="Nucleotide-bd_a/b_plait_sf"/>
</dbReference>
<name>A0A6A6KWC0_HEVBR</name>
<dbReference type="GO" id="GO:0003723">
    <property type="term" value="F:RNA binding"/>
    <property type="evidence" value="ECO:0007669"/>
    <property type="project" value="UniProtKB-UniRule"/>
</dbReference>
<evidence type="ECO:0000313" key="8">
    <source>
        <dbReference type="EMBL" id="KAF2292258.1"/>
    </source>
</evidence>
<evidence type="ECO:0000259" key="7">
    <source>
        <dbReference type="PROSITE" id="PS50102"/>
    </source>
</evidence>